<comment type="caution">
    <text evidence="3">The sequence shown here is derived from an EMBL/GenBank/DDBJ whole genome shotgun (WGS) entry which is preliminary data.</text>
</comment>
<protein>
    <submittedName>
        <fullName evidence="3">Uncharacterized protein</fullName>
    </submittedName>
</protein>
<feature type="compositionally biased region" description="Low complexity" evidence="2">
    <location>
        <begin position="9"/>
        <end position="24"/>
    </location>
</feature>
<keyword evidence="1" id="KW-0175">Coiled coil</keyword>
<accession>A0AAD8QLA1</accession>
<sequence>MVKKKNLDAAVSSTSGGATAKASSNIPKRSAPDAPPPAPAPPAPPSSIAKPGDWLASSITKRDEKRARSLGLISSDEWNVILPAVEETRASPTKRSTGGFADEDDLFDIDEGFIEPPSKKAKFGAVPPDVTASEASAPTAAPAAQVSTASSIFRGKDIPSTAAATTLPSGKPDLRGVISSLEAFAFQFTSLEADKVRLQKEVESSSSKLEGAIKIAAEARQEVDSLKEELDKLKEKLKEEEASRLVAEAWAIEKDDLLRQSSLALLEAADIPANALDKIPNNSPANGVSMTLASHQLTRELLEKGKGAMARMHSMIFPKISQEKTLGQLIDAFAVDTKEVIEVFPVPAFVDDSSGALSEDDRIQRMRDRIAQLEKDLRNTYALAAIIKKKGEIAADVERYALTELHKATESLNFIALNRAEENKRIHERVNALTQLSSAE</sequence>
<dbReference type="EMBL" id="JAUUTY010000007">
    <property type="protein sequence ID" value="KAK1604950.1"/>
    <property type="molecule type" value="Genomic_DNA"/>
</dbReference>
<evidence type="ECO:0000313" key="3">
    <source>
        <dbReference type="EMBL" id="KAK1604950.1"/>
    </source>
</evidence>
<reference evidence="3" key="1">
    <citation type="submission" date="2023-07" db="EMBL/GenBank/DDBJ databases">
        <title>A chromosome-level genome assembly of Lolium multiflorum.</title>
        <authorList>
            <person name="Chen Y."/>
            <person name="Copetti D."/>
            <person name="Kolliker R."/>
            <person name="Studer B."/>
        </authorList>
    </citation>
    <scope>NUCLEOTIDE SEQUENCE</scope>
    <source>
        <strain evidence="3">02402/16</strain>
        <tissue evidence="3">Leaf</tissue>
    </source>
</reference>
<keyword evidence="4" id="KW-1185">Reference proteome</keyword>
<proteinExistence type="predicted"/>
<feature type="coiled-coil region" evidence="1">
    <location>
        <begin position="356"/>
        <end position="383"/>
    </location>
</feature>
<evidence type="ECO:0000313" key="4">
    <source>
        <dbReference type="Proteomes" id="UP001231189"/>
    </source>
</evidence>
<dbReference type="Proteomes" id="UP001231189">
    <property type="component" value="Unassembled WGS sequence"/>
</dbReference>
<evidence type="ECO:0000256" key="1">
    <source>
        <dbReference type="SAM" id="Coils"/>
    </source>
</evidence>
<gene>
    <name evidence="3" type="ORF">QYE76_028623</name>
</gene>
<dbReference type="AlphaFoldDB" id="A0AAD8QLA1"/>
<feature type="region of interest" description="Disordered" evidence="2">
    <location>
        <begin position="1"/>
        <end position="72"/>
    </location>
</feature>
<feature type="compositionally biased region" description="Pro residues" evidence="2">
    <location>
        <begin position="33"/>
        <end position="45"/>
    </location>
</feature>
<feature type="coiled-coil region" evidence="1">
    <location>
        <begin position="209"/>
        <end position="243"/>
    </location>
</feature>
<name>A0AAD8QLA1_LOLMU</name>
<feature type="region of interest" description="Disordered" evidence="2">
    <location>
        <begin position="118"/>
        <end position="138"/>
    </location>
</feature>
<organism evidence="3 4">
    <name type="scientific">Lolium multiflorum</name>
    <name type="common">Italian ryegrass</name>
    <name type="synonym">Lolium perenne subsp. multiflorum</name>
    <dbReference type="NCBI Taxonomy" id="4521"/>
    <lineage>
        <taxon>Eukaryota</taxon>
        <taxon>Viridiplantae</taxon>
        <taxon>Streptophyta</taxon>
        <taxon>Embryophyta</taxon>
        <taxon>Tracheophyta</taxon>
        <taxon>Spermatophyta</taxon>
        <taxon>Magnoliopsida</taxon>
        <taxon>Liliopsida</taxon>
        <taxon>Poales</taxon>
        <taxon>Poaceae</taxon>
        <taxon>BOP clade</taxon>
        <taxon>Pooideae</taxon>
        <taxon>Poodae</taxon>
        <taxon>Poeae</taxon>
        <taxon>Poeae Chloroplast Group 2 (Poeae type)</taxon>
        <taxon>Loliodinae</taxon>
        <taxon>Loliinae</taxon>
        <taxon>Lolium</taxon>
    </lineage>
</organism>
<evidence type="ECO:0000256" key="2">
    <source>
        <dbReference type="SAM" id="MobiDB-lite"/>
    </source>
</evidence>